<evidence type="ECO:0000256" key="4">
    <source>
        <dbReference type="ARBA" id="ARBA00022989"/>
    </source>
</evidence>
<sequence>MKYGETLQRKSAPQWAPYNVDYNELKNLIKVNTTKNQGQAIAIPGQADTALARFEAAFFTELAQQHDRVDLFVKSKADEISRRLEHLHKSVVRSLARLTYTNGKPVSQRRRDKFAKYNGLITRCGDDLRDLDRFVEAQRVAFHKILKKYKKWTGSPTLSVRFRDEVLGDPKSFTRRDFSPVMAQYNALLDTIRTATPPASEPSSPKAPSSLREPQRPRVVIPAQQVAPQAYWNEYDDGSEAGDEPYTIAVDPEAESTFPGARTMAFVYEKAKVPMEKVKGWLSPKLDSEREPLLTGTEYFPRQRNASITDTDVEDEAYASSSDFPAGYVAHYATFPSISDQKFAQHREQLLMRSTVCSFVAAFLLMAIAGILVTTGRHRLRMEVDAGAVVGVVASLFFGALGVGMMLYRKQKLSWLHRTIVGLAFITVCVLNDWSRESQVQRYETEDELILNGPQTIYAGWLLLCKYEIYDSPGLA</sequence>
<dbReference type="GO" id="GO:0042144">
    <property type="term" value="P:vacuole fusion, non-autophagic"/>
    <property type="evidence" value="ECO:0007669"/>
    <property type="project" value="TreeGrafter"/>
</dbReference>
<dbReference type="CDD" id="cd14474">
    <property type="entry name" value="SPX_YDR089W"/>
    <property type="match status" value="1"/>
</dbReference>
<gene>
    <name evidence="9" type="ORF">BP6252_12313</name>
</gene>
<dbReference type="AlphaFoldDB" id="A0A3D8QGX6"/>
<dbReference type="STRING" id="1849047.A0A3D8QGX6"/>
<feature type="region of interest" description="Disordered" evidence="6">
    <location>
        <begin position="195"/>
        <end position="216"/>
    </location>
</feature>
<keyword evidence="10" id="KW-1185">Reference proteome</keyword>
<evidence type="ECO:0000256" key="3">
    <source>
        <dbReference type="ARBA" id="ARBA00022692"/>
    </source>
</evidence>
<keyword evidence="3 7" id="KW-0812">Transmembrane</keyword>
<feature type="domain" description="SPX" evidence="8">
    <location>
        <begin position="1"/>
        <end position="163"/>
    </location>
</feature>
<keyword evidence="4 7" id="KW-1133">Transmembrane helix</keyword>
<dbReference type="PROSITE" id="PS51382">
    <property type="entry name" value="SPX"/>
    <property type="match status" value="1"/>
</dbReference>
<organism evidence="9 10">
    <name type="scientific">Coleophoma cylindrospora</name>
    <dbReference type="NCBI Taxonomy" id="1849047"/>
    <lineage>
        <taxon>Eukaryota</taxon>
        <taxon>Fungi</taxon>
        <taxon>Dikarya</taxon>
        <taxon>Ascomycota</taxon>
        <taxon>Pezizomycotina</taxon>
        <taxon>Leotiomycetes</taxon>
        <taxon>Helotiales</taxon>
        <taxon>Dermateaceae</taxon>
        <taxon>Coleophoma</taxon>
    </lineage>
</organism>
<evidence type="ECO:0000256" key="7">
    <source>
        <dbReference type="SAM" id="Phobius"/>
    </source>
</evidence>
<evidence type="ECO:0000313" key="9">
    <source>
        <dbReference type="EMBL" id="RDW60930.1"/>
    </source>
</evidence>
<dbReference type="GO" id="GO:0033254">
    <property type="term" value="C:vacuolar transporter chaperone complex"/>
    <property type="evidence" value="ECO:0007669"/>
    <property type="project" value="TreeGrafter"/>
</dbReference>
<proteinExistence type="predicted"/>
<dbReference type="GO" id="GO:0000329">
    <property type="term" value="C:fungal-type vacuole membrane"/>
    <property type="evidence" value="ECO:0007669"/>
    <property type="project" value="TreeGrafter"/>
</dbReference>
<dbReference type="InterPro" id="IPR051572">
    <property type="entry name" value="VTC_Complex_Subunit"/>
</dbReference>
<keyword evidence="2" id="KW-0926">Vacuole</keyword>
<reference evidence="9 10" key="1">
    <citation type="journal article" date="2018" name="IMA Fungus">
        <title>IMA Genome-F 9: Draft genome sequence of Annulohypoxylon stygium, Aspergillus mulundensis, Berkeleyomyces basicola (syn. Thielaviopsis basicola), Ceratocystis smalleyi, two Cercospora beticola strains, Coleophoma cylindrospora, Fusarium fracticaudum, Phialophora cf. hyalina, and Morchella septimelata.</title>
        <authorList>
            <person name="Wingfield B.D."/>
            <person name="Bills G.F."/>
            <person name="Dong Y."/>
            <person name="Huang W."/>
            <person name="Nel W.J."/>
            <person name="Swalarsk-Parry B.S."/>
            <person name="Vaghefi N."/>
            <person name="Wilken P.M."/>
            <person name="An Z."/>
            <person name="de Beer Z.W."/>
            <person name="De Vos L."/>
            <person name="Chen L."/>
            <person name="Duong T.A."/>
            <person name="Gao Y."/>
            <person name="Hammerbacher A."/>
            <person name="Kikkert J.R."/>
            <person name="Li Y."/>
            <person name="Li H."/>
            <person name="Li K."/>
            <person name="Li Q."/>
            <person name="Liu X."/>
            <person name="Ma X."/>
            <person name="Naidoo K."/>
            <person name="Pethybridge S.J."/>
            <person name="Sun J."/>
            <person name="Steenkamp E.T."/>
            <person name="van der Nest M.A."/>
            <person name="van Wyk S."/>
            <person name="Wingfield M.J."/>
            <person name="Xiong C."/>
            <person name="Yue Q."/>
            <person name="Zhang X."/>
        </authorList>
    </citation>
    <scope>NUCLEOTIDE SEQUENCE [LARGE SCALE GENOMIC DNA]</scope>
    <source>
        <strain evidence="9 10">BP6252</strain>
    </source>
</reference>
<dbReference type="PANTHER" id="PTHR46140">
    <property type="entry name" value="VACUOLAR TRANSPORTER CHAPERONE 1-RELATED"/>
    <property type="match status" value="1"/>
</dbReference>
<evidence type="ECO:0000313" key="10">
    <source>
        <dbReference type="Proteomes" id="UP000256645"/>
    </source>
</evidence>
<dbReference type="Proteomes" id="UP000256645">
    <property type="component" value="Unassembled WGS sequence"/>
</dbReference>
<evidence type="ECO:0000256" key="6">
    <source>
        <dbReference type="SAM" id="MobiDB-lite"/>
    </source>
</evidence>
<dbReference type="PANTHER" id="PTHR46140:SF1">
    <property type="entry name" value="VACUOLAR TRANSPORTER CHAPERONE COMPLEX SUBUNIT 4-RELATED"/>
    <property type="match status" value="1"/>
</dbReference>
<feature type="compositionally biased region" description="Low complexity" evidence="6">
    <location>
        <begin position="197"/>
        <end position="210"/>
    </location>
</feature>
<comment type="subcellular location">
    <subcellularLocation>
        <location evidence="1">Vacuole membrane</location>
        <topology evidence="1">Multi-pass membrane protein</topology>
    </subcellularLocation>
</comment>
<feature type="transmembrane region" description="Helical" evidence="7">
    <location>
        <begin position="386"/>
        <end position="408"/>
    </location>
</feature>
<dbReference type="OrthoDB" id="5588846at2759"/>
<accession>A0A3D8QGX6</accession>
<evidence type="ECO:0000256" key="1">
    <source>
        <dbReference type="ARBA" id="ARBA00004128"/>
    </source>
</evidence>
<dbReference type="GO" id="GO:0006799">
    <property type="term" value="P:polyphosphate biosynthetic process"/>
    <property type="evidence" value="ECO:0007669"/>
    <property type="project" value="UniProtKB-ARBA"/>
</dbReference>
<dbReference type="InterPro" id="IPR004331">
    <property type="entry name" value="SPX_dom"/>
</dbReference>
<evidence type="ECO:0000256" key="2">
    <source>
        <dbReference type="ARBA" id="ARBA00022554"/>
    </source>
</evidence>
<comment type="caution">
    <text evidence="9">The sequence shown here is derived from an EMBL/GenBank/DDBJ whole genome shotgun (WGS) entry which is preliminary data.</text>
</comment>
<evidence type="ECO:0000256" key="5">
    <source>
        <dbReference type="ARBA" id="ARBA00023136"/>
    </source>
</evidence>
<dbReference type="EMBL" id="PDLM01000015">
    <property type="protein sequence ID" value="RDW60930.1"/>
    <property type="molecule type" value="Genomic_DNA"/>
</dbReference>
<feature type="transmembrane region" description="Helical" evidence="7">
    <location>
        <begin position="350"/>
        <end position="374"/>
    </location>
</feature>
<name>A0A3D8QGX6_9HELO</name>
<evidence type="ECO:0000259" key="8">
    <source>
        <dbReference type="PROSITE" id="PS51382"/>
    </source>
</evidence>
<dbReference type="GO" id="GO:0016237">
    <property type="term" value="P:microautophagy"/>
    <property type="evidence" value="ECO:0007669"/>
    <property type="project" value="TreeGrafter"/>
</dbReference>
<keyword evidence="5 7" id="KW-0472">Membrane</keyword>
<feature type="transmembrane region" description="Helical" evidence="7">
    <location>
        <begin position="415"/>
        <end position="434"/>
    </location>
</feature>
<protein>
    <submittedName>
        <fullName evidence="9">SPX-containing protein</fullName>
    </submittedName>
</protein>
<dbReference type="GO" id="GO:0007034">
    <property type="term" value="P:vacuolar transport"/>
    <property type="evidence" value="ECO:0007669"/>
    <property type="project" value="TreeGrafter"/>
</dbReference>